<dbReference type="Proteomes" id="UP001165064">
    <property type="component" value="Unassembled WGS sequence"/>
</dbReference>
<reference evidence="1" key="1">
    <citation type="submission" date="2023-04" db="EMBL/GenBank/DDBJ databases">
        <title>Ambrosiozyma monospora NBRC 10751.</title>
        <authorList>
            <person name="Ichikawa N."/>
            <person name="Sato H."/>
            <person name="Tonouchi N."/>
        </authorList>
    </citation>
    <scope>NUCLEOTIDE SEQUENCE</scope>
    <source>
        <strain evidence="1">NBRC 10751</strain>
    </source>
</reference>
<dbReference type="EMBL" id="BSXS01000738">
    <property type="protein sequence ID" value="GME73701.1"/>
    <property type="molecule type" value="Genomic_DNA"/>
</dbReference>
<gene>
    <name evidence="1" type="ORF">Amon02_000150000</name>
</gene>
<organism evidence="1 2">
    <name type="scientific">Ambrosiozyma monospora</name>
    <name type="common">Yeast</name>
    <name type="synonym">Endomycopsis monosporus</name>
    <dbReference type="NCBI Taxonomy" id="43982"/>
    <lineage>
        <taxon>Eukaryota</taxon>
        <taxon>Fungi</taxon>
        <taxon>Dikarya</taxon>
        <taxon>Ascomycota</taxon>
        <taxon>Saccharomycotina</taxon>
        <taxon>Pichiomycetes</taxon>
        <taxon>Pichiales</taxon>
        <taxon>Pichiaceae</taxon>
        <taxon>Ambrosiozyma</taxon>
    </lineage>
</organism>
<proteinExistence type="predicted"/>
<accession>A0ACB5SUV8</accession>
<evidence type="ECO:0000313" key="2">
    <source>
        <dbReference type="Proteomes" id="UP001165064"/>
    </source>
</evidence>
<keyword evidence="2" id="KW-1185">Reference proteome</keyword>
<sequence>MNPEYYQYQLNSMDFIRQTRQLSADGKLTLPTLDLSETDIVLSKEDFDDILISIGQMPGVINDEAKVDLFHLPFFKDFMLGLLKGKLRFDSNNEGKNTNEEEEFYCVGKINKIEKFLNIGSIQSLKINPSANSGMLVEHQSAKDRLDIIFKRAIQNYFKMPDQLNIHFANESDGLNLFAYLNCELMCVPISICLTLFRKFFETHMQPHDTNEIEMGVPNTETEKFITQLQILTLHCPQLDPVANLLAITKLGKKQFQMFTSRYCNLETYSYSTITNMSLSEIFSGPAMSTFPSLAAAIITDSPTLHRRHTEPSVPVVQKDTITKSKNMKTDWEQSFKENNSIEHDKKEPEERKILPDTSNSLPDNEEGVEEEQEKKEEEVDEQDGDNVGADYEEVEEEDPSPSPPPPPPSPPPPPTEKRSIEELEPENRIHKRIKSTKSETYQTSIEPNGHHRSVDNRKIARRDTESSVTSRDSTRSSTPPLSTPLSTPPKQHQQVRDYKETQQSPKRHGKLTARHEHIRKSTDLQRKPSVSFEEKSIQHTSPTFLPGECLYLETFGPIDGGTVVLLIDSASKFVAARCTTNVDNFPTIITTVLNFMATRSKKCKIKQLRLTSEILRNSEFLERYCESKNIAIKYRPIRQTEIQLLIRLLIDDTRVYVTGSKIGAHYWNCAFIHTVYTHNYKRRGSDLSPVEKFKERQFDNYRYVPYGCAAYGENIAGTFIGFDHKPNCIYLLLDGQDRVKRVTNFRLDEQYFPYREMPSSDPSLKTQSFSMLMDSSLIGVSSDDSTAFVQ</sequence>
<name>A0ACB5SUV8_AMBMO</name>
<evidence type="ECO:0000313" key="1">
    <source>
        <dbReference type="EMBL" id="GME73701.1"/>
    </source>
</evidence>
<protein>
    <submittedName>
        <fullName evidence="1">Unnamed protein product</fullName>
    </submittedName>
</protein>
<comment type="caution">
    <text evidence="1">The sequence shown here is derived from an EMBL/GenBank/DDBJ whole genome shotgun (WGS) entry which is preliminary data.</text>
</comment>